<organism evidence="1 2">
    <name type="scientific">Caviibacterium pharyngocola</name>
    <dbReference type="NCBI Taxonomy" id="28159"/>
    <lineage>
        <taxon>Bacteria</taxon>
        <taxon>Pseudomonadati</taxon>
        <taxon>Pseudomonadota</taxon>
        <taxon>Gammaproteobacteria</taxon>
        <taxon>Pasteurellales</taxon>
        <taxon>Pasteurellaceae</taxon>
        <taxon>Caviibacterium</taxon>
    </lineage>
</organism>
<sequence length="88" mass="10612">MNKEKYHNLIFFTQNDKIVARIQNFYKKHQIKLIFKSVTTYFHFKSYTFSIERNQVFSEIKALNDKLTKSLRVKSILIIQQNCSDISF</sequence>
<protein>
    <recommendedName>
        <fullName evidence="3">ACT domain-containing protein</fullName>
    </recommendedName>
</protein>
<dbReference type="AlphaFoldDB" id="A0A2M8RU96"/>
<evidence type="ECO:0000313" key="2">
    <source>
        <dbReference type="Proteomes" id="UP000230282"/>
    </source>
</evidence>
<proteinExistence type="predicted"/>
<dbReference type="Proteomes" id="UP000230282">
    <property type="component" value="Unassembled WGS sequence"/>
</dbReference>
<evidence type="ECO:0000313" key="1">
    <source>
        <dbReference type="EMBL" id="PJG82462.1"/>
    </source>
</evidence>
<dbReference type="EMBL" id="PHGZ01000020">
    <property type="protein sequence ID" value="PJG82462.1"/>
    <property type="molecule type" value="Genomic_DNA"/>
</dbReference>
<accession>A0A2M8RU96</accession>
<name>A0A2M8RU96_9PAST</name>
<gene>
    <name evidence="1" type="ORF">CVP04_08995</name>
</gene>
<evidence type="ECO:0008006" key="3">
    <source>
        <dbReference type="Google" id="ProtNLM"/>
    </source>
</evidence>
<reference evidence="1 2" key="1">
    <citation type="submission" date="2017-11" db="EMBL/GenBank/DDBJ databases">
        <title>Reclassification of Bisgaard taxon 5 as Caviibacterium pharyngocola gen. nov., sp. nov.</title>
        <authorList>
            <person name="Christensen H."/>
        </authorList>
    </citation>
    <scope>NUCLEOTIDE SEQUENCE [LARGE SCALE GENOMIC DNA]</scope>
    <source>
        <strain evidence="1 2">7_3</strain>
    </source>
</reference>
<keyword evidence="2" id="KW-1185">Reference proteome</keyword>
<comment type="caution">
    <text evidence="1">The sequence shown here is derived from an EMBL/GenBank/DDBJ whole genome shotgun (WGS) entry which is preliminary data.</text>
</comment>
<dbReference type="RefSeq" id="WP_100297174.1">
    <property type="nucleotide sequence ID" value="NZ_PHGZ01000020.1"/>
</dbReference>